<evidence type="ECO:0000256" key="5">
    <source>
        <dbReference type="ARBA" id="ARBA00022605"/>
    </source>
</evidence>
<dbReference type="Proteomes" id="UP000002630">
    <property type="component" value="Linkage Group LG02"/>
</dbReference>
<keyword evidence="6" id="KW-0057">Aromatic amino acid biosynthesis</keyword>
<sequence>MSFYTMSPAVVRRTGFPTTVVPSAGAAGAAAGGGVTGIAAGRQDMLGVNGVDVLQPESSEDLEEEPSSSLSPDIAALNNSGSNANNGGRTNRVRAAAAKDRAAAATAAATTADARNRQPTRSLESVRGSLIRQEETIIFALIEREQFRCNNAIYTDRTFRVNRSDAADIYGRDASFLEYMLSETEKLHATVRRYMSLEELAFFPMFLPEPILPPLDFPRLLAPNDVNVNDQILKRYVSEIVPMICEPGDDDQHGSSVVCDVNALQALSRRVHLGKFVAESKFQEDSKTYQDLCRAGDARGVLELLTNKAVEEKVLKRAFMKASTYGSDINDVPVSTEDAKGGDGAAKAEQNFKVNPQFIVDIYRDTVIPLTKDVEILYLFQRTGYPCPSLEGIHDI</sequence>
<dbReference type="InterPro" id="IPR037039">
    <property type="entry name" value="CM_AroQ_sf_eucaryotic"/>
</dbReference>
<evidence type="ECO:0000256" key="1">
    <source>
        <dbReference type="ARBA" id="ARBA00004496"/>
    </source>
</evidence>
<keyword evidence="4" id="KW-0963">Cytoplasm</keyword>
<dbReference type="EMBL" id="FN649727">
    <property type="protein sequence ID" value="CBJ48359.1"/>
    <property type="molecule type" value="Genomic_DNA"/>
</dbReference>
<feature type="domain" description="Chorismate mutase" evidence="9">
    <location>
        <begin position="259"/>
        <end position="375"/>
    </location>
</feature>
<evidence type="ECO:0000256" key="3">
    <source>
        <dbReference type="ARBA" id="ARBA00012404"/>
    </source>
</evidence>
<dbReference type="GO" id="GO:0009073">
    <property type="term" value="P:aromatic amino acid family biosynthetic process"/>
    <property type="evidence" value="ECO:0007669"/>
    <property type="project" value="UniProtKB-KW"/>
</dbReference>
<evidence type="ECO:0000313" key="11">
    <source>
        <dbReference type="Proteomes" id="UP000002630"/>
    </source>
</evidence>
<dbReference type="EMBL" id="FN648375">
    <property type="protein sequence ID" value="CBJ48359.1"/>
    <property type="molecule type" value="Genomic_DNA"/>
</dbReference>
<dbReference type="PANTHER" id="PTHR21145:SF12">
    <property type="entry name" value="CHORISMATE MUTASE"/>
    <property type="match status" value="1"/>
</dbReference>
<organism evidence="10 11">
    <name type="scientific">Ectocarpus siliculosus</name>
    <name type="common">Brown alga</name>
    <name type="synonym">Conferva siliculosa</name>
    <dbReference type="NCBI Taxonomy" id="2880"/>
    <lineage>
        <taxon>Eukaryota</taxon>
        <taxon>Sar</taxon>
        <taxon>Stramenopiles</taxon>
        <taxon>Ochrophyta</taxon>
        <taxon>PX clade</taxon>
        <taxon>Phaeophyceae</taxon>
        <taxon>Ectocarpales</taxon>
        <taxon>Ectocarpaceae</taxon>
        <taxon>Ectocarpus</taxon>
    </lineage>
</organism>
<dbReference type="OMA" id="ATCDVNC"/>
<dbReference type="eggNOG" id="KOG0795">
    <property type="taxonomic scope" value="Eukaryota"/>
</dbReference>
<dbReference type="PANTHER" id="PTHR21145">
    <property type="entry name" value="CHORISMATE MUTASE"/>
    <property type="match status" value="1"/>
</dbReference>
<dbReference type="UniPathway" id="UPA00120">
    <property type="reaction ID" value="UER00203"/>
</dbReference>
<dbReference type="PROSITE" id="PS51169">
    <property type="entry name" value="CHORISMATE_MUT_3"/>
    <property type="match status" value="1"/>
</dbReference>
<dbReference type="AlphaFoldDB" id="D7FQ27"/>
<reference evidence="10 11" key="1">
    <citation type="journal article" date="2010" name="Nature">
        <title>The Ectocarpus genome and the independent evolution of multicellularity in brown algae.</title>
        <authorList>
            <person name="Cock J.M."/>
            <person name="Sterck L."/>
            <person name="Rouze P."/>
            <person name="Scornet D."/>
            <person name="Allen A.E."/>
            <person name="Amoutzias G."/>
            <person name="Anthouard V."/>
            <person name="Artiguenave F."/>
            <person name="Aury J.M."/>
            <person name="Badger J.H."/>
            <person name="Beszteri B."/>
            <person name="Billiau K."/>
            <person name="Bonnet E."/>
            <person name="Bothwell J.H."/>
            <person name="Bowler C."/>
            <person name="Boyen C."/>
            <person name="Brownlee C."/>
            <person name="Carrano C.J."/>
            <person name="Charrier B."/>
            <person name="Cho G.Y."/>
            <person name="Coelho S.M."/>
            <person name="Collen J."/>
            <person name="Corre E."/>
            <person name="Da Silva C."/>
            <person name="Delage L."/>
            <person name="Delaroque N."/>
            <person name="Dittami S.M."/>
            <person name="Doulbeau S."/>
            <person name="Elias M."/>
            <person name="Farnham G."/>
            <person name="Gachon C.M."/>
            <person name="Gschloessl B."/>
            <person name="Heesch S."/>
            <person name="Jabbari K."/>
            <person name="Jubin C."/>
            <person name="Kawai H."/>
            <person name="Kimura K."/>
            <person name="Kloareg B."/>
            <person name="Kupper F.C."/>
            <person name="Lang D."/>
            <person name="Le Bail A."/>
            <person name="Leblanc C."/>
            <person name="Lerouge P."/>
            <person name="Lohr M."/>
            <person name="Lopez P.J."/>
            <person name="Martens C."/>
            <person name="Maumus F."/>
            <person name="Michel G."/>
            <person name="Miranda-Saavedra D."/>
            <person name="Morales J."/>
            <person name="Moreau H."/>
            <person name="Motomura T."/>
            <person name="Nagasato C."/>
            <person name="Napoli C.A."/>
            <person name="Nelson D.R."/>
            <person name="Nyvall-Collen P."/>
            <person name="Peters A.F."/>
            <person name="Pommier C."/>
            <person name="Potin P."/>
            <person name="Poulain J."/>
            <person name="Quesneville H."/>
            <person name="Read B."/>
            <person name="Rensing S.A."/>
            <person name="Ritter A."/>
            <person name="Rousvoal S."/>
            <person name="Samanta M."/>
            <person name="Samson G."/>
            <person name="Schroeder D.C."/>
            <person name="Segurens B."/>
            <person name="Strittmatter M."/>
            <person name="Tonon T."/>
            <person name="Tregear J.W."/>
            <person name="Valentin K."/>
            <person name="von Dassow P."/>
            <person name="Yamagishi T."/>
            <person name="Van de Peer Y."/>
            <person name="Wincker P."/>
        </authorList>
    </citation>
    <scope>NUCLEOTIDE SEQUENCE [LARGE SCALE GENOMIC DNA]</scope>
    <source>
        <strain evidence="11">Ec32 / CCAP1310/4</strain>
    </source>
</reference>
<dbReference type="OrthoDB" id="191918at2759"/>
<evidence type="ECO:0000259" key="9">
    <source>
        <dbReference type="Pfam" id="PF01817"/>
    </source>
</evidence>
<accession>D7FQ27</accession>
<dbReference type="GO" id="GO:0005737">
    <property type="term" value="C:cytoplasm"/>
    <property type="evidence" value="ECO:0007669"/>
    <property type="project" value="UniProtKB-SubCell"/>
</dbReference>
<dbReference type="SUPFAM" id="SSF48600">
    <property type="entry name" value="Chorismate mutase II"/>
    <property type="match status" value="1"/>
</dbReference>
<feature type="compositionally biased region" description="Low complexity" evidence="8">
    <location>
        <begin position="67"/>
        <end position="88"/>
    </location>
</feature>
<dbReference type="Gene3D" id="1.10.590.10">
    <property type="entry name" value="Chorismate mutase, AroQ class superfamily, eukaryotic"/>
    <property type="match status" value="1"/>
</dbReference>
<feature type="region of interest" description="Disordered" evidence="8">
    <location>
        <begin position="57"/>
        <end position="97"/>
    </location>
</feature>
<dbReference type="Pfam" id="PF01817">
    <property type="entry name" value="CM_2"/>
    <property type="match status" value="1"/>
</dbReference>
<dbReference type="STRING" id="2880.D7FQ27"/>
<protein>
    <recommendedName>
        <fullName evidence="3">chorismate mutase</fullName>
        <ecNumber evidence="3">5.4.99.5</ecNumber>
    </recommendedName>
</protein>
<evidence type="ECO:0000256" key="2">
    <source>
        <dbReference type="ARBA" id="ARBA00004817"/>
    </source>
</evidence>
<dbReference type="InterPro" id="IPR002701">
    <property type="entry name" value="CM_II_prokaryot"/>
</dbReference>
<keyword evidence="5" id="KW-0028">Amino-acid biosynthesis</keyword>
<evidence type="ECO:0000256" key="6">
    <source>
        <dbReference type="ARBA" id="ARBA00023141"/>
    </source>
</evidence>
<evidence type="ECO:0000313" key="10">
    <source>
        <dbReference type="EMBL" id="CBJ48359.1"/>
    </source>
</evidence>
<gene>
    <name evidence="10" type="primary">CM</name>
    <name evidence="10" type="ORF">Esi_0002_0121</name>
</gene>
<comment type="subcellular location">
    <subcellularLocation>
        <location evidence="1">Cytoplasm</location>
    </subcellularLocation>
</comment>
<dbReference type="InterPro" id="IPR036263">
    <property type="entry name" value="Chorismate_II_sf"/>
</dbReference>
<keyword evidence="7 10" id="KW-0413">Isomerase</keyword>
<evidence type="ECO:0000256" key="4">
    <source>
        <dbReference type="ARBA" id="ARBA00022490"/>
    </source>
</evidence>
<dbReference type="GO" id="GO:0004106">
    <property type="term" value="F:chorismate mutase activity"/>
    <property type="evidence" value="ECO:0007669"/>
    <property type="project" value="UniProtKB-EC"/>
</dbReference>
<proteinExistence type="predicted"/>
<dbReference type="InParanoid" id="D7FQ27"/>
<dbReference type="GO" id="GO:0046417">
    <property type="term" value="P:chorismate metabolic process"/>
    <property type="evidence" value="ECO:0007669"/>
    <property type="project" value="InterPro"/>
</dbReference>
<dbReference type="EC" id="5.4.99.5" evidence="3"/>
<comment type="pathway">
    <text evidence="2">Metabolic intermediate biosynthesis; prephenate biosynthesis; prephenate from chorismate: step 1/1.</text>
</comment>
<name>D7FQ27_ECTSI</name>
<dbReference type="GO" id="GO:0008652">
    <property type="term" value="P:amino acid biosynthetic process"/>
    <property type="evidence" value="ECO:0007669"/>
    <property type="project" value="UniProtKB-KW"/>
</dbReference>
<dbReference type="InterPro" id="IPR008238">
    <property type="entry name" value="Chorismate_mutase_AroQ_euk"/>
</dbReference>
<dbReference type="NCBIfam" id="TIGR01802">
    <property type="entry name" value="CM_pl-yst"/>
    <property type="match status" value="1"/>
</dbReference>
<evidence type="ECO:0000256" key="8">
    <source>
        <dbReference type="SAM" id="MobiDB-lite"/>
    </source>
</evidence>
<evidence type="ECO:0000256" key="7">
    <source>
        <dbReference type="ARBA" id="ARBA00023235"/>
    </source>
</evidence>
<keyword evidence="11" id="KW-1185">Reference proteome</keyword>